<dbReference type="EMBL" id="BAABGL010000004">
    <property type="protein sequence ID" value="GAA4387558.1"/>
    <property type="molecule type" value="Genomic_DNA"/>
</dbReference>
<comment type="caution">
    <text evidence="1">The sequence shown here is derived from an EMBL/GenBank/DDBJ whole genome shotgun (WGS) entry which is preliminary data.</text>
</comment>
<evidence type="ECO:0000313" key="2">
    <source>
        <dbReference type="Proteomes" id="UP001500642"/>
    </source>
</evidence>
<name>A0ABP8JA11_9MICO</name>
<proteinExistence type="predicted"/>
<dbReference type="Proteomes" id="UP001500642">
    <property type="component" value="Unassembled WGS sequence"/>
</dbReference>
<reference evidence="2" key="1">
    <citation type="journal article" date="2019" name="Int. J. Syst. Evol. Microbiol.">
        <title>The Global Catalogue of Microorganisms (GCM) 10K type strain sequencing project: providing services to taxonomists for standard genome sequencing and annotation.</title>
        <authorList>
            <consortium name="The Broad Institute Genomics Platform"/>
            <consortium name="The Broad Institute Genome Sequencing Center for Infectious Disease"/>
            <person name="Wu L."/>
            <person name="Ma J."/>
        </authorList>
    </citation>
    <scope>NUCLEOTIDE SEQUENCE [LARGE SCALE GENOMIC DNA]</scope>
    <source>
        <strain evidence="2">JCM 17808</strain>
    </source>
</reference>
<protein>
    <submittedName>
        <fullName evidence="1">Uncharacterized protein</fullName>
    </submittedName>
</protein>
<gene>
    <name evidence="1" type="ORF">GCM10023167_11620</name>
</gene>
<organism evidence="1 2">
    <name type="scientific">Brevibacterium pityocampae</name>
    <dbReference type="NCBI Taxonomy" id="506594"/>
    <lineage>
        <taxon>Bacteria</taxon>
        <taxon>Bacillati</taxon>
        <taxon>Actinomycetota</taxon>
        <taxon>Actinomycetes</taxon>
        <taxon>Micrococcales</taxon>
        <taxon>Brevibacteriaceae</taxon>
        <taxon>Brevibacterium</taxon>
    </lineage>
</organism>
<keyword evidence="2" id="KW-1185">Reference proteome</keyword>
<sequence>MVKSALLPVDLPQEKAFILRRVRIDSTDRSVDFPIKPWLANDQSTESIRSWVDGEDGLAPLQPTLVLHSEGGILRDARVDHALDTEQLEHFTRAAEDEDSPWWVIEDPNTRTGLLVSREHHLVTVETDDDGATVHIHVEPRRAKAERDKQRDRFARRWGPWLDPDAALGPDQIRRGIARAEEMVLELLAEETTDDSEDSDA</sequence>
<evidence type="ECO:0000313" key="1">
    <source>
        <dbReference type="EMBL" id="GAA4387558.1"/>
    </source>
</evidence>
<accession>A0ABP8JA11</accession>